<dbReference type="EMBL" id="CP092876">
    <property type="protein sequence ID" value="UYV76540.1"/>
    <property type="molecule type" value="Genomic_DNA"/>
</dbReference>
<proteinExistence type="predicted"/>
<feature type="region of interest" description="Disordered" evidence="1">
    <location>
        <begin position="1"/>
        <end position="46"/>
    </location>
</feature>
<feature type="region of interest" description="Disordered" evidence="1">
    <location>
        <begin position="61"/>
        <end position="81"/>
    </location>
</feature>
<protein>
    <submittedName>
        <fullName evidence="2">Uncharacterized protein</fullName>
    </submittedName>
</protein>
<reference evidence="2 3" key="1">
    <citation type="submission" date="2022-01" db="EMBL/GenBank/DDBJ databases">
        <title>A chromosomal length assembly of Cordylochernes scorpioides.</title>
        <authorList>
            <person name="Zeh D."/>
            <person name="Zeh J."/>
        </authorList>
    </citation>
    <scope>NUCLEOTIDE SEQUENCE [LARGE SCALE GENOMIC DNA]</scope>
    <source>
        <strain evidence="2">IN4F17</strain>
        <tissue evidence="2">Whole Body</tissue>
    </source>
</reference>
<feature type="compositionally biased region" description="Polar residues" evidence="1">
    <location>
        <begin position="1"/>
        <end position="30"/>
    </location>
</feature>
<sequence length="166" mass="19087">MRHFTPNDTSRPSTKVPQISQPLTSYISETPQPPTKYRSSTNPNPSKERIIQETLETLTPNKRVPIQETLKAPTRKTKGSIQEGNHITPAILTKKEYQLPHRNIPPQARLLSFPPTIDLAHVSIKWINLNFVKLLKSSFWMDYPPNEIYPELIEIYGNSVSFNLNR</sequence>
<gene>
    <name evidence="2" type="ORF">LAZ67_14001053</name>
</gene>
<keyword evidence="3" id="KW-1185">Reference proteome</keyword>
<name>A0ABY6L5X8_9ARAC</name>
<evidence type="ECO:0000313" key="2">
    <source>
        <dbReference type="EMBL" id="UYV76540.1"/>
    </source>
</evidence>
<dbReference type="Proteomes" id="UP001235939">
    <property type="component" value="Chromosome 14"/>
</dbReference>
<evidence type="ECO:0000313" key="3">
    <source>
        <dbReference type="Proteomes" id="UP001235939"/>
    </source>
</evidence>
<evidence type="ECO:0000256" key="1">
    <source>
        <dbReference type="SAM" id="MobiDB-lite"/>
    </source>
</evidence>
<accession>A0ABY6L5X8</accession>
<organism evidence="2 3">
    <name type="scientific">Cordylochernes scorpioides</name>
    <dbReference type="NCBI Taxonomy" id="51811"/>
    <lineage>
        <taxon>Eukaryota</taxon>
        <taxon>Metazoa</taxon>
        <taxon>Ecdysozoa</taxon>
        <taxon>Arthropoda</taxon>
        <taxon>Chelicerata</taxon>
        <taxon>Arachnida</taxon>
        <taxon>Pseudoscorpiones</taxon>
        <taxon>Cheliferoidea</taxon>
        <taxon>Chernetidae</taxon>
        <taxon>Cordylochernes</taxon>
    </lineage>
</organism>